<evidence type="ECO:0000256" key="1">
    <source>
        <dbReference type="ARBA" id="ARBA00004342"/>
    </source>
</evidence>
<keyword evidence="9" id="KW-0676">Redox-active center</keyword>
<dbReference type="GO" id="GO:0005886">
    <property type="term" value="C:plasma membrane"/>
    <property type="evidence" value="ECO:0007669"/>
    <property type="project" value="UniProtKB-SubCell"/>
</dbReference>
<dbReference type="AlphaFoldDB" id="A0A6P8NBU4"/>
<evidence type="ECO:0000256" key="4">
    <source>
        <dbReference type="ARBA" id="ARBA00022490"/>
    </source>
</evidence>
<comment type="similarity">
    <text evidence="13">Belongs to the SelWTH family.</text>
</comment>
<gene>
    <name evidence="17" type="primary">MIEN1</name>
</gene>
<dbReference type="OrthoDB" id="5962009at2759"/>
<evidence type="ECO:0000256" key="14">
    <source>
        <dbReference type="ARBA" id="ARBA00065658"/>
    </source>
</evidence>
<dbReference type="GO" id="GO:0005829">
    <property type="term" value="C:cytosol"/>
    <property type="evidence" value="ECO:0007669"/>
    <property type="project" value="UniProtKB-SubCell"/>
</dbReference>
<dbReference type="GO" id="GO:0051491">
    <property type="term" value="P:positive regulation of filopodium assembly"/>
    <property type="evidence" value="ECO:0007669"/>
    <property type="project" value="TreeGrafter"/>
</dbReference>
<dbReference type="Gene3D" id="3.40.30.10">
    <property type="entry name" value="Glutaredoxin"/>
    <property type="match status" value="1"/>
</dbReference>
<dbReference type="GO" id="GO:0043066">
    <property type="term" value="P:negative regulation of apoptotic process"/>
    <property type="evidence" value="ECO:0007669"/>
    <property type="project" value="TreeGrafter"/>
</dbReference>
<dbReference type="CTD" id="84299"/>
<dbReference type="KEGG" id="gsh:117347023"/>
<keyword evidence="16" id="KW-1185">Reference proteome</keyword>
<proteinExistence type="inferred from homology"/>
<keyword evidence="5" id="KW-0053">Apoptosis</keyword>
<dbReference type="FunCoup" id="A0A6P8NBU4">
    <property type="interactions" value="169"/>
</dbReference>
<evidence type="ECO:0000256" key="6">
    <source>
        <dbReference type="ARBA" id="ARBA00022990"/>
    </source>
</evidence>
<dbReference type="SUPFAM" id="SSF52833">
    <property type="entry name" value="Thioredoxin-like"/>
    <property type="match status" value="1"/>
</dbReference>
<dbReference type="InterPro" id="IPR051441">
    <property type="entry name" value="SelW_related"/>
</dbReference>
<evidence type="ECO:0000256" key="2">
    <source>
        <dbReference type="ARBA" id="ARBA00004514"/>
    </source>
</evidence>
<evidence type="ECO:0000256" key="11">
    <source>
        <dbReference type="ARBA" id="ARBA00023289"/>
    </source>
</evidence>
<dbReference type="InterPro" id="IPR036249">
    <property type="entry name" value="Thioredoxin-like_sf"/>
</dbReference>
<accession>A0A6P8NBU4</accession>
<dbReference type="PANTHER" id="PTHR15124">
    <property type="entry name" value="SELENOPROTEIN W"/>
    <property type="match status" value="1"/>
</dbReference>
<dbReference type="PANTHER" id="PTHR15124:SF27">
    <property type="entry name" value="MIGRATION AND INVASION ENHANCER 1"/>
    <property type="match status" value="1"/>
</dbReference>
<reference evidence="17" key="1">
    <citation type="submission" date="2025-08" db="UniProtKB">
        <authorList>
            <consortium name="RefSeq"/>
        </authorList>
    </citation>
    <scope>IDENTIFICATION</scope>
</reference>
<dbReference type="GO" id="GO:0006915">
    <property type="term" value="P:apoptotic process"/>
    <property type="evidence" value="ECO:0007669"/>
    <property type="project" value="UniProtKB-KW"/>
</dbReference>
<evidence type="ECO:0000256" key="10">
    <source>
        <dbReference type="ARBA" id="ARBA00023288"/>
    </source>
</evidence>
<keyword evidence="11" id="KW-0636">Prenylation</keyword>
<protein>
    <recommendedName>
        <fullName evidence="15">Migration and invasion enhancer 1</fullName>
    </recommendedName>
</protein>
<dbReference type="Pfam" id="PF10262">
    <property type="entry name" value="Rdx"/>
    <property type="match status" value="1"/>
</dbReference>
<dbReference type="NCBIfam" id="TIGR02174">
    <property type="entry name" value="CXXU_selWTH"/>
    <property type="match status" value="1"/>
</dbReference>
<dbReference type="InParanoid" id="A0A6P8NBU4"/>
<organism evidence="16 17">
    <name type="scientific">Geotrypetes seraphini</name>
    <name type="common">Gaboon caecilian</name>
    <name type="synonym">Caecilia seraphini</name>
    <dbReference type="NCBI Taxonomy" id="260995"/>
    <lineage>
        <taxon>Eukaryota</taxon>
        <taxon>Metazoa</taxon>
        <taxon>Chordata</taxon>
        <taxon>Craniata</taxon>
        <taxon>Vertebrata</taxon>
        <taxon>Euteleostomi</taxon>
        <taxon>Amphibia</taxon>
        <taxon>Gymnophiona</taxon>
        <taxon>Geotrypetes</taxon>
    </lineage>
</organism>
<dbReference type="InterPro" id="IPR011893">
    <property type="entry name" value="Selenoprotein_Rdx-typ"/>
</dbReference>
<evidence type="ECO:0000313" key="17">
    <source>
        <dbReference type="RefSeq" id="XP_033773202.1"/>
    </source>
</evidence>
<keyword evidence="6" id="KW-0007">Acetylation</keyword>
<evidence type="ECO:0000313" key="16">
    <source>
        <dbReference type="Proteomes" id="UP000515159"/>
    </source>
</evidence>
<keyword evidence="3" id="KW-1003">Cell membrane</keyword>
<keyword evidence="7" id="KW-0472">Membrane</keyword>
<name>A0A6P8NBU4_GEOSA</name>
<comment type="function">
    <text evidence="12">Increases cell migration by inducing filopodia formation at the leading edge of migrating cells. Plays a role in regulation of apoptosis, possibly through control of CASP3. May be involved in a redox-related process.</text>
</comment>
<dbReference type="GeneID" id="117347023"/>
<evidence type="ECO:0000256" key="12">
    <source>
        <dbReference type="ARBA" id="ARBA00055778"/>
    </source>
</evidence>
<sequence length="99" mass="10708">MDAGNCVEIVVEYCEHCGFEAHYQELVSVIKEHHPNISVGSRPGPTGAFEIEINGQLVFSKLEVGGFPLEKDVMLAIGKAIDGQPLEKITDSRAPCAIL</sequence>
<dbReference type="FunFam" id="3.40.30.10:FF:000131">
    <property type="entry name" value="migration and invasion enhancer 1"/>
    <property type="match status" value="1"/>
</dbReference>
<evidence type="ECO:0000256" key="5">
    <source>
        <dbReference type="ARBA" id="ARBA00022703"/>
    </source>
</evidence>
<evidence type="ECO:0000256" key="9">
    <source>
        <dbReference type="ARBA" id="ARBA00023284"/>
    </source>
</evidence>
<evidence type="ECO:0000256" key="8">
    <source>
        <dbReference type="ARBA" id="ARBA00023157"/>
    </source>
</evidence>
<keyword evidence="4" id="KW-0963">Cytoplasm</keyword>
<dbReference type="RefSeq" id="XP_033773202.1">
    <property type="nucleotide sequence ID" value="XM_033917311.1"/>
</dbReference>
<keyword evidence="8" id="KW-1015">Disulfide bond</keyword>
<evidence type="ECO:0000256" key="3">
    <source>
        <dbReference type="ARBA" id="ARBA00022475"/>
    </source>
</evidence>
<dbReference type="Proteomes" id="UP000515159">
    <property type="component" value="Chromosome 13"/>
</dbReference>
<comment type="subunit">
    <text evidence="14">Interacts with GPX1.</text>
</comment>
<evidence type="ECO:0000256" key="15">
    <source>
        <dbReference type="ARBA" id="ARBA00069166"/>
    </source>
</evidence>
<comment type="subcellular location">
    <subcellularLocation>
        <location evidence="1">Cell membrane</location>
        <topology evidence="1">Lipid-anchor</topology>
        <orientation evidence="1">Cytoplasmic side</orientation>
    </subcellularLocation>
    <subcellularLocation>
        <location evidence="2">Cytoplasm</location>
        <location evidence="2">Cytosol</location>
    </subcellularLocation>
</comment>
<evidence type="ECO:0000256" key="13">
    <source>
        <dbReference type="ARBA" id="ARBA00060789"/>
    </source>
</evidence>
<evidence type="ECO:0000256" key="7">
    <source>
        <dbReference type="ARBA" id="ARBA00023136"/>
    </source>
</evidence>
<keyword evidence="10" id="KW-0449">Lipoprotein</keyword>